<keyword evidence="8" id="KW-0238">DNA-binding</keyword>
<keyword evidence="5 11" id="KW-0863">Zinc-finger</keyword>
<evidence type="ECO:0000256" key="3">
    <source>
        <dbReference type="ARBA" id="ARBA00022723"/>
    </source>
</evidence>
<evidence type="ECO:0000256" key="7">
    <source>
        <dbReference type="ARBA" id="ARBA00023015"/>
    </source>
</evidence>
<feature type="domain" description="C2H2-type" evidence="14">
    <location>
        <begin position="415"/>
        <end position="442"/>
    </location>
</feature>
<feature type="compositionally biased region" description="Basic and acidic residues" evidence="13">
    <location>
        <begin position="254"/>
        <end position="263"/>
    </location>
</feature>
<dbReference type="PROSITE" id="PS51915">
    <property type="entry name" value="ZAD"/>
    <property type="match status" value="1"/>
</dbReference>
<evidence type="ECO:0000256" key="11">
    <source>
        <dbReference type="PROSITE-ProRule" id="PRU00042"/>
    </source>
</evidence>
<accession>A0A0L0CPG0</accession>
<evidence type="ECO:0000256" key="13">
    <source>
        <dbReference type="SAM" id="MobiDB-lite"/>
    </source>
</evidence>
<dbReference type="FunFam" id="3.30.160.60:FF:001370">
    <property type="entry name" value="Zinc finger protein"/>
    <property type="match status" value="1"/>
</dbReference>
<dbReference type="SMART" id="SM00355">
    <property type="entry name" value="ZnF_C2H2"/>
    <property type="match status" value="8"/>
</dbReference>
<feature type="binding site" evidence="12">
    <location>
        <position position="8"/>
    </location>
    <ligand>
        <name>Zn(2+)</name>
        <dbReference type="ChEBI" id="CHEBI:29105"/>
    </ligand>
</feature>
<dbReference type="FunFam" id="3.30.160.60:FF:001182">
    <property type="entry name" value="Zinc finger, C2H2 type"/>
    <property type="match status" value="1"/>
</dbReference>
<comment type="subcellular location">
    <subcellularLocation>
        <location evidence="1">Nucleus</location>
    </subcellularLocation>
</comment>
<keyword evidence="10" id="KW-0539">Nucleus</keyword>
<dbReference type="PANTHER" id="PTHR23235">
    <property type="entry name" value="KRUEPPEL-LIKE TRANSCRIPTION FACTOR"/>
    <property type="match status" value="1"/>
</dbReference>
<dbReference type="Pfam" id="PF00096">
    <property type="entry name" value="zf-C2H2"/>
    <property type="match status" value="5"/>
</dbReference>
<evidence type="ECO:0000256" key="5">
    <source>
        <dbReference type="ARBA" id="ARBA00022771"/>
    </source>
</evidence>
<dbReference type="SUPFAM" id="SSF57716">
    <property type="entry name" value="Glucocorticoid receptor-like (DNA-binding domain)"/>
    <property type="match status" value="1"/>
</dbReference>
<feature type="domain" description="C2H2-type" evidence="14">
    <location>
        <begin position="300"/>
        <end position="328"/>
    </location>
</feature>
<feature type="binding site" evidence="12">
    <location>
        <position position="62"/>
    </location>
    <ligand>
        <name>Zn(2+)</name>
        <dbReference type="ChEBI" id="CHEBI:29105"/>
    </ligand>
</feature>
<dbReference type="EMBL" id="JRES01000088">
    <property type="protein sequence ID" value="KNC34235.1"/>
    <property type="molecule type" value="Genomic_DNA"/>
</dbReference>
<dbReference type="Proteomes" id="UP000037069">
    <property type="component" value="Unassembled WGS sequence"/>
</dbReference>
<dbReference type="GO" id="GO:0000978">
    <property type="term" value="F:RNA polymerase II cis-regulatory region sequence-specific DNA binding"/>
    <property type="evidence" value="ECO:0007669"/>
    <property type="project" value="TreeGrafter"/>
</dbReference>
<feature type="domain" description="C2H2-type" evidence="14">
    <location>
        <begin position="387"/>
        <end position="414"/>
    </location>
</feature>
<dbReference type="SMART" id="SM00868">
    <property type="entry name" value="zf-AD"/>
    <property type="match status" value="1"/>
</dbReference>
<comment type="similarity">
    <text evidence="2">Belongs to the krueppel C2H2-type zinc-finger protein family.</text>
</comment>
<dbReference type="FunFam" id="3.30.160.60:FF:002394">
    <property type="entry name" value="Uncharacterized protein"/>
    <property type="match status" value="1"/>
</dbReference>
<evidence type="ECO:0000256" key="1">
    <source>
        <dbReference type="ARBA" id="ARBA00004123"/>
    </source>
</evidence>
<evidence type="ECO:0000256" key="2">
    <source>
        <dbReference type="ARBA" id="ARBA00006991"/>
    </source>
</evidence>
<dbReference type="FunFam" id="3.30.160.60:FF:000072">
    <property type="entry name" value="zinc finger protein 143 isoform X1"/>
    <property type="match status" value="1"/>
</dbReference>
<keyword evidence="6 12" id="KW-0862">Zinc</keyword>
<dbReference type="FunFam" id="3.30.160.60:FF:002343">
    <property type="entry name" value="Zinc finger protein 33A"/>
    <property type="match status" value="1"/>
</dbReference>
<evidence type="ECO:0000313" key="17">
    <source>
        <dbReference type="Proteomes" id="UP000037069"/>
    </source>
</evidence>
<dbReference type="GO" id="GO:0000981">
    <property type="term" value="F:DNA-binding transcription factor activity, RNA polymerase II-specific"/>
    <property type="evidence" value="ECO:0007669"/>
    <property type="project" value="TreeGrafter"/>
</dbReference>
<feature type="domain" description="C2H2-type" evidence="14">
    <location>
        <begin position="344"/>
        <end position="371"/>
    </location>
</feature>
<dbReference type="GO" id="GO:0005634">
    <property type="term" value="C:nucleus"/>
    <property type="evidence" value="ECO:0007669"/>
    <property type="project" value="UniProtKB-SubCell"/>
</dbReference>
<evidence type="ECO:0000256" key="9">
    <source>
        <dbReference type="ARBA" id="ARBA00023163"/>
    </source>
</evidence>
<protein>
    <submittedName>
        <fullName evidence="16">Uncharacterized protein</fullName>
    </submittedName>
</protein>
<gene>
    <name evidence="16" type="ORF">FF38_04747</name>
</gene>
<sequence length="538" mass="62251">MNKINNKCRTCFNESTKGLQSLTKKTSTDENNQQKTYAELLNELANINIMHDKCSKMPQSICGLCSKKLKAAHAFVQQAQEANEKLYSMFLQNPQSVDRVGVGKSSDCLQEVQIDIAACAEIKMEHDDVGDSSDGVVGVDVMMAEPEMLKKSVQLKEENPEEDALAVNFTKNSLDVTYPNISLTILTSDTEDNIPNILEQTMDTSDNNSNINDGSCHSATDNNDDNEWLNESNNSTKKSRKKKTSPTKKRKKSPKTEETKDKNEDEWLQVKCNDCDKIFDNSRLLNRHLRLNHVPDELKIQCLHCEAKFSRRHNMYAHMRRIHKTENLEEFQIQPKKSNAAKQYACQQCTRSYTNKYKLIAHVNSHHNPDNKNTAPKEKVLQPKKRFLCTLCGLKFDSEGNLNIHFRRHTGEKPYKCEFCDRAYPRLYDVQVHRRTHTGEKPYQCTLCEKTFRRSNKLKIHMRTHTNERPYKCTQCEKAFKQSKDLNIHKRTHTGERPYKCAVCQSTFTQSNSLRLHQIKQQHLEKRNFNNKQQLLAS</sequence>
<name>A0A0L0CPG0_LUCCU</name>
<feature type="domain" description="C2H2-type" evidence="14">
    <location>
        <begin position="471"/>
        <end position="498"/>
    </location>
</feature>
<keyword evidence="3 12" id="KW-0479">Metal-binding</keyword>
<evidence type="ECO:0000256" key="8">
    <source>
        <dbReference type="ARBA" id="ARBA00023125"/>
    </source>
</evidence>
<dbReference type="InterPro" id="IPR013087">
    <property type="entry name" value="Znf_C2H2_type"/>
</dbReference>
<dbReference type="Pfam" id="PF07776">
    <property type="entry name" value="zf-AD"/>
    <property type="match status" value="1"/>
</dbReference>
<evidence type="ECO:0000313" key="16">
    <source>
        <dbReference type="EMBL" id="KNC34235.1"/>
    </source>
</evidence>
<keyword evidence="17" id="KW-1185">Reference proteome</keyword>
<dbReference type="Gene3D" id="3.40.1800.20">
    <property type="match status" value="1"/>
</dbReference>
<dbReference type="AlphaFoldDB" id="A0A0L0CPG0"/>
<dbReference type="GO" id="GO:0008270">
    <property type="term" value="F:zinc ion binding"/>
    <property type="evidence" value="ECO:0007669"/>
    <property type="project" value="UniProtKB-UniRule"/>
</dbReference>
<dbReference type="InterPro" id="IPR012934">
    <property type="entry name" value="Znf_AD"/>
</dbReference>
<dbReference type="OrthoDB" id="8117402at2759"/>
<dbReference type="Pfam" id="PF13894">
    <property type="entry name" value="zf-C2H2_4"/>
    <property type="match status" value="1"/>
</dbReference>
<dbReference type="Gene3D" id="3.30.160.60">
    <property type="entry name" value="Classic Zinc Finger"/>
    <property type="match status" value="7"/>
</dbReference>
<dbReference type="PANTHER" id="PTHR23235:SF120">
    <property type="entry name" value="KRUPPEL-LIKE FACTOR 15"/>
    <property type="match status" value="1"/>
</dbReference>
<comment type="caution">
    <text evidence="16">The sequence shown here is derived from an EMBL/GenBank/DDBJ whole genome shotgun (WGS) entry which is preliminary data.</text>
</comment>
<feature type="binding site" evidence="12">
    <location>
        <position position="65"/>
    </location>
    <ligand>
        <name>Zn(2+)</name>
        <dbReference type="ChEBI" id="CHEBI:29105"/>
    </ligand>
</feature>
<evidence type="ECO:0000256" key="10">
    <source>
        <dbReference type="ARBA" id="ARBA00023242"/>
    </source>
</evidence>
<dbReference type="SUPFAM" id="SSF57667">
    <property type="entry name" value="beta-beta-alpha zinc fingers"/>
    <property type="match status" value="4"/>
</dbReference>
<feature type="domain" description="C2H2-type" evidence="14">
    <location>
        <begin position="443"/>
        <end position="470"/>
    </location>
</feature>
<keyword evidence="7" id="KW-0805">Transcription regulation</keyword>
<dbReference type="OMA" id="ANINIMH"/>
<feature type="region of interest" description="Disordered" evidence="13">
    <location>
        <begin position="200"/>
        <end position="263"/>
    </location>
</feature>
<proteinExistence type="inferred from homology"/>
<dbReference type="PROSITE" id="PS50157">
    <property type="entry name" value="ZINC_FINGER_C2H2_2"/>
    <property type="match status" value="8"/>
</dbReference>
<feature type="compositionally biased region" description="Polar residues" evidence="13">
    <location>
        <begin position="200"/>
        <end position="221"/>
    </location>
</feature>
<evidence type="ECO:0000256" key="6">
    <source>
        <dbReference type="ARBA" id="ARBA00022833"/>
    </source>
</evidence>
<evidence type="ECO:0000256" key="4">
    <source>
        <dbReference type="ARBA" id="ARBA00022737"/>
    </source>
</evidence>
<feature type="binding site" evidence="12">
    <location>
        <position position="11"/>
    </location>
    <ligand>
        <name>Zn(2+)</name>
        <dbReference type="ChEBI" id="CHEBI:29105"/>
    </ligand>
</feature>
<keyword evidence="4" id="KW-0677">Repeat</keyword>
<feature type="domain" description="C2H2-type" evidence="14">
    <location>
        <begin position="499"/>
        <end position="528"/>
    </location>
</feature>
<keyword evidence="9" id="KW-0804">Transcription</keyword>
<evidence type="ECO:0000259" key="14">
    <source>
        <dbReference type="PROSITE" id="PS50157"/>
    </source>
</evidence>
<evidence type="ECO:0000259" key="15">
    <source>
        <dbReference type="PROSITE" id="PS51915"/>
    </source>
</evidence>
<dbReference type="InterPro" id="IPR036236">
    <property type="entry name" value="Znf_C2H2_sf"/>
</dbReference>
<reference evidence="16 17" key="1">
    <citation type="journal article" date="2015" name="Nat. Commun.">
        <title>Lucilia cuprina genome unlocks parasitic fly biology to underpin future interventions.</title>
        <authorList>
            <person name="Anstead C.A."/>
            <person name="Korhonen P.K."/>
            <person name="Young N.D."/>
            <person name="Hall R.S."/>
            <person name="Jex A.R."/>
            <person name="Murali S.C."/>
            <person name="Hughes D.S."/>
            <person name="Lee S.F."/>
            <person name="Perry T."/>
            <person name="Stroehlein A.J."/>
            <person name="Ansell B.R."/>
            <person name="Breugelmans B."/>
            <person name="Hofmann A."/>
            <person name="Qu J."/>
            <person name="Dugan S."/>
            <person name="Lee S.L."/>
            <person name="Chao H."/>
            <person name="Dinh H."/>
            <person name="Han Y."/>
            <person name="Doddapaneni H.V."/>
            <person name="Worley K.C."/>
            <person name="Muzny D.M."/>
            <person name="Ioannidis P."/>
            <person name="Waterhouse R.M."/>
            <person name="Zdobnov E.M."/>
            <person name="James P.J."/>
            <person name="Bagnall N.H."/>
            <person name="Kotze A.C."/>
            <person name="Gibbs R.A."/>
            <person name="Richards S."/>
            <person name="Batterham P."/>
            <person name="Gasser R.B."/>
        </authorList>
    </citation>
    <scope>NUCLEOTIDE SEQUENCE [LARGE SCALE GENOMIC DNA]</scope>
    <source>
        <strain evidence="16 17">LS</strain>
        <tissue evidence="16">Full body</tissue>
    </source>
</reference>
<feature type="domain" description="C2H2-type" evidence="14">
    <location>
        <begin position="270"/>
        <end position="298"/>
    </location>
</feature>
<feature type="domain" description="ZAD" evidence="15">
    <location>
        <begin position="6"/>
        <end position="89"/>
    </location>
</feature>
<evidence type="ECO:0000256" key="12">
    <source>
        <dbReference type="PROSITE-ProRule" id="PRU01263"/>
    </source>
</evidence>
<dbReference type="PROSITE" id="PS00028">
    <property type="entry name" value="ZINC_FINGER_C2H2_1"/>
    <property type="match status" value="8"/>
</dbReference>
<organism evidence="16 17">
    <name type="scientific">Lucilia cuprina</name>
    <name type="common">Green bottle fly</name>
    <name type="synonym">Australian sheep blowfly</name>
    <dbReference type="NCBI Taxonomy" id="7375"/>
    <lineage>
        <taxon>Eukaryota</taxon>
        <taxon>Metazoa</taxon>
        <taxon>Ecdysozoa</taxon>
        <taxon>Arthropoda</taxon>
        <taxon>Hexapoda</taxon>
        <taxon>Insecta</taxon>
        <taxon>Pterygota</taxon>
        <taxon>Neoptera</taxon>
        <taxon>Endopterygota</taxon>
        <taxon>Diptera</taxon>
        <taxon>Brachycera</taxon>
        <taxon>Muscomorpha</taxon>
        <taxon>Oestroidea</taxon>
        <taxon>Calliphoridae</taxon>
        <taxon>Luciliinae</taxon>
        <taxon>Lucilia</taxon>
    </lineage>
</organism>
<feature type="compositionally biased region" description="Basic residues" evidence="13">
    <location>
        <begin position="237"/>
        <end position="253"/>
    </location>
</feature>